<proteinExistence type="predicted"/>
<dbReference type="InterPro" id="IPR011042">
    <property type="entry name" value="6-blade_b-propeller_TolB-like"/>
</dbReference>
<comment type="caution">
    <text evidence="1">The sequence shown here is derived from an EMBL/GenBank/DDBJ whole genome shotgun (WGS) entry which is preliminary data.</text>
</comment>
<sequence length="211" mass="22590">MLRRQPLAEVIGQAGNGPSRAPAVDATGELIVFESAADNLVSGDSNGVSDIFLHDIAFRHTQRLTEAEYASAHPGIDASGGDVVFDQQAPSGLRSVQTRNLLDASDHRTLSLAETPTGAALDNHHPVISADGRFVAYLEETVSEKAQSCQVHVFDRSTEVYHRQACPEALATASDSVRPRFSPEADTLFWSLPGQAEPIVLDNPLAAGHLR</sequence>
<protein>
    <submittedName>
        <fullName evidence="1">Uncharacterized protein</fullName>
    </submittedName>
</protein>
<reference evidence="1 2" key="1">
    <citation type="journal article" date="2020" name="Microorganisms">
        <title>Osmotic Adaptation and Compatible Solute Biosynthesis of Phototrophic Bacteria as Revealed from Genome Analyses.</title>
        <authorList>
            <person name="Imhoff J.F."/>
            <person name="Rahn T."/>
            <person name="Kunzel S."/>
            <person name="Keller A."/>
            <person name="Neulinger S.C."/>
        </authorList>
    </citation>
    <scope>NUCLEOTIDE SEQUENCE [LARGE SCALE GENOMIC DNA]</scope>
    <source>
        <strain evidence="1 2">DSM 25653</strain>
    </source>
</reference>
<dbReference type="EMBL" id="NRRY01000017">
    <property type="protein sequence ID" value="MBK1619075.1"/>
    <property type="molecule type" value="Genomic_DNA"/>
</dbReference>
<evidence type="ECO:0000313" key="1">
    <source>
        <dbReference type="EMBL" id="MBK1619075.1"/>
    </source>
</evidence>
<dbReference type="SUPFAM" id="SSF82171">
    <property type="entry name" value="DPP6 N-terminal domain-like"/>
    <property type="match status" value="1"/>
</dbReference>
<accession>A0A9X0W8T9</accession>
<evidence type="ECO:0000313" key="2">
    <source>
        <dbReference type="Proteomes" id="UP001138768"/>
    </source>
</evidence>
<keyword evidence="2" id="KW-1185">Reference proteome</keyword>
<organism evidence="1 2">
    <name type="scientific">Lamprobacter modestohalophilus</name>
    <dbReference type="NCBI Taxonomy" id="1064514"/>
    <lineage>
        <taxon>Bacteria</taxon>
        <taxon>Pseudomonadati</taxon>
        <taxon>Pseudomonadota</taxon>
        <taxon>Gammaproteobacteria</taxon>
        <taxon>Chromatiales</taxon>
        <taxon>Chromatiaceae</taxon>
        <taxon>Lamprobacter</taxon>
    </lineage>
</organism>
<dbReference type="AlphaFoldDB" id="A0A9X0W8T9"/>
<dbReference type="Gene3D" id="2.120.10.30">
    <property type="entry name" value="TolB, C-terminal domain"/>
    <property type="match status" value="1"/>
</dbReference>
<gene>
    <name evidence="1" type="ORF">CKO42_11655</name>
</gene>
<dbReference type="Proteomes" id="UP001138768">
    <property type="component" value="Unassembled WGS sequence"/>
</dbReference>
<dbReference type="RefSeq" id="WP_200244029.1">
    <property type="nucleotide sequence ID" value="NZ_NRRY01000017.1"/>
</dbReference>
<name>A0A9X0W8T9_9GAMM</name>